<feature type="compositionally biased region" description="Basic and acidic residues" evidence="1">
    <location>
        <begin position="140"/>
        <end position="153"/>
    </location>
</feature>
<proteinExistence type="predicted"/>
<feature type="region of interest" description="Disordered" evidence="1">
    <location>
        <begin position="134"/>
        <end position="177"/>
    </location>
</feature>
<dbReference type="GeneID" id="109100677"/>
<dbReference type="Pfam" id="PF13843">
    <property type="entry name" value="DDE_Tnp_1_7"/>
    <property type="match status" value="1"/>
</dbReference>
<evidence type="ECO:0000259" key="2">
    <source>
        <dbReference type="Pfam" id="PF13843"/>
    </source>
</evidence>
<sequence>MQVTGECSGSAFGRIPVQTQEELVELELGIGSKKLVKMEQDLPSAKAVSQHFMNGWLKSEDDSSLTLQSDFIKSEIQVKVEPDQDDSSVLDENELGSFSRSQGNVKEEFLDLGLQILPTGLMPPVEMKEELEITANTHTSPDKPLNKRTDTSSKRKKFTEKKRTSRKRNSTEPTKQIIPTKMNSDVSSERMKSLIMQGNATQHPEKADFSMACHKKPATEVTHALREEYESIAAPDLESEVSDSGVPDLTEGQKTVLTDFEFSSEESSDEESEDHLSRWSKGDSYWSKYPPQSETMTSSQSCPGPAPGSSVETPKDAWELFMSENIIDEILQCTNLGGLRAALAKGKVWQRITKEELKAFIGLSLLIGVERSCDVPIRELFMDPLQNPLYRATMSVGRYQDLHRFLQFDNKKTRVAREASDHMAAFRNVWDLFLINCRKRFIPRDCVTVGEQLVPFQGRCKFLQHVPSRPTESGIKIFWMCDAEVPYAIDGVIYTGRQPGEETEENLAENTVLRLSNGLQQKGLNITMDSFFTSVPLAEKLFEKSLTMLGALHHKNPHVPPIMKPSKLRGLHTSEFGFCGKVVMVSYVPKLKKAVILLSTMHTSKALNETSAKNKPEVIQYYSRTKGGVSSVRLIAEKYTCKRQTKRWPMLLWYNMLDIAIVNSYSIFIAQHPSFMGGGHNTQRLFIKELVKELVVPQIHRRREESPGLSMIILEAMDRCGMPTSLPAVNFELQEQNCQNRIRKRCYYCPSGRDRKVSKFCSECSRPVCKDHSHMSVICYQCMP</sequence>
<name>A0A9Q9ZJS1_CYPCA</name>
<feature type="compositionally biased region" description="Polar residues" evidence="1">
    <location>
        <begin position="290"/>
        <end position="302"/>
    </location>
</feature>
<dbReference type="SMR" id="A0A9Q9ZJS1"/>
<dbReference type="RefSeq" id="XP_018969660.2">
    <property type="nucleotide sequence ID" value="XM_019114115.2"/>
</dbReference>
<feature type="compositionally biased region" description="Acidic residues" evidence="1">
    <location>
        <begin position="262"/>
        <end position="273"/>
    </location>
</feature>
<feature type="domain" description="PiggyBac transposable element-derived protein" evidence="2">
    <location>
        <begin position="313"/>
        <end position="665"/>
    </location>
</feature>
<gene>
    <name evidence="3" type="primary">LOC109100677</name>
</gene>
<feature type="region of interest" description="Disordered" evidence="1">
    <location>
        <begin position="232"/>
        <end position="313"/>
    </location>
</feature>
<feature type="compositionally biased region" description="Basic residues" evidence="1">
    <location>
        <begin position="154"/>
        <end position="168"/>
    </location>
</feature>
<reference evidence="3" key="1">
    <citation type="submission" date="2025-08" db="UniProtKB">
        <authorList>
            <consortium name="RefSeq"/>
        </authorList>
    </citation>
    <scope>IDENTIFICATION</scope>
    <source>
        <tissue evidence="3">Muscle</tissue>
    </source>
</reference>
<protein>
    <submittedName>
        <fullName evidence="3">Uncharacterized protein LOC109100677 isoform X1</fullName>
    </submittedName>
</protein>
<evidence type="ECO:0000313" key="3">
    <source>
        <dbReference type="RefSeq" id="XP_018969660.2"/>
    </source>
</evidence>
<dbReference type="AlphaFoldDB" id="A0A9Q9ZJS1"/>
<evidence type="ECO:0000256" key="1">
    <source>
        <dbReference type="SAM" id="MobiDB-lite"/>
    </source>
</evidence>
<dbReference type="OrthoDB" id="10030973at2759"/>
<dbReference type="PANTHER" id="PTHR46599:SF6">
    <property type="entry name" value="DUAL SPECIFICITY PHOSPHATASE 26"/>
    <property type="match status" value="1"/>
</dbReference>
<organism evidence="3">
    <name type="scientific">Cyprinus carpio</name>
    <name type="common">Common carp</name>
    <dbReference type="NCBI Taxonomy" id="7962"/>
    <lineage>
        <taxon>Eukaryota</taxon>
        <taxon>Metazoa</taxon>
        <taxon>Chordata</taxon>
        <taxon>Craniata</taxon>
        <taxon>Vertebrata</taxon>
        <taxon>Euteleostomi</taxon>
        <taxon>Actinopterygii</taxon>
        <taxon>Neopterygii</taxon>
        <taxon>Teleostei</taxon>
        <taxon>Ostariophysi</taxon>
        <taxon>Cypriniformes</taxon>
        <taxon>Cyprinidae</taxon>
        <taxon>Cyprininae</taxon>
        <taxon>Cyprinus</taxon>
    </lineage>
</organism>
<dbReference type="Proteomes" id="UP001155660">
    <property type="component" value="Chromosome B13"/>
</dbReference>
<dbReference type="PANTHER" id="PTHR46599">
    <property type="entry name" value="PIGGYBAC TRANSPOSABLE ELEMENT-DERIVED PROTEIN 4"/>
    <property type="match status" value="1"/>
</dbReference>
<dbReference type="InterPro" id="IPR029526">
    <property type="entry name" value="PGBD"/>
</dbReference>
<accession>A0A9Q9ZJS1</accession>